<comment type="caution">
    <text evidence="1">The sequence shown here is derived from an EMBL/GenBank/DDBJ whole genome shotgun (WGS) entry which is preliminary data.</text>
</comment>
<name>A0ABD0LCP9_9CAEN</name>
<evidence type="ECO:0000313" key="1">
    <source>
        <dbReference type="EMBL" id="KAK7497165.1"/>
    </source>
</evidence>
<gene>
    <name evidence="1" type="ORF">BaRGS_00011459</name>
</gene>
<sequence>MVTGLARMRPPPGTYSPSVLMAPLDADHQDLLCLTQRVHFPFHTQREGRLVNLGTADAAVSFLHMITVGELV</sequence>
<organism evidence="1 2">
    <name type="scientific">Batillaria attramentaria</name>
    <dbReference type="NCBI Taxonomy" id="370345"/>
    <lineage>
        <taxon>Eukaryota</taxon>
        <taxon>Metazoa</taxon>
        <taxon>Spiralia</taxon>
        <taxon>Lophotrochozoa</taxon>
        <taxon>Mollusca</taxon>
        <taxon>Gastropoda</taxon>
        <taxon>Caenogastropoda</taxon>
        <taxon>Sorbeoconcha</taxon>
        <taxon>Cerithioidea</taxon>
        <taxon>Batillariidae</taxon>
        <taxon>Batillaria</taxon>
    </lineage>
</organism>
<dbReference type="AlphaFoldDB" id="A0ABD0LCP9"/>
<dbReference type="EMBL" id="JACVVK020000060">
    <property type="protein sequence ID" value="KAK7497165.1"/>
    <property type="molecule type" value="Genomic_DNA"/>
</dbReference>
<proteinExistence type="predicted"/>
<reference evidence="1 2" key="1">
    <citation type="journal article" date="2023" name="Sci. Data">
        <title>Genome assembly of the Korean intertidal mud-creeper Batillaria attramentaria.</title>
        <authorList>
            <person name="Patra A.K."/>
            <person name="Ho P.T."/>
            <person name="Jun S."/>
            <person name="Lee S.J."/>
            <person name="Kim Y."/>
            <person name="Won Y.J."/>
        </authorList>
    </citation>
    <scope>NUCLEOTIDE SEQUENCE [LARGE SCALE GENOMIC DNA]</scope>
    <source>
        <strain evidence="1">Wonlab-2016</strain>
    </source>
</reference>
<accession>A0ABD0LCP9</accession>
<keyword evidence="2" id="KW-1185">Reference proteome</keyword>
<protein>
    <submittedName>
        <fullName evidence="1">Uncharacterized protein</fullName>
    </submittedName>
</protein>
<evidence type="ECO:0000313" key="2">
    <source>
        <dbReference type="Proteomes" id="UP001519460"/>
    </source>
</evidence>
<dbReference type="Proteomes" id="UP001519460">
    <property type="component" value="Unassembled WGS sequence"/>
</dbReference>